<evidence type="ECO:0000256" key="5">
    <source>
        <dbReference type="ARBA" id="ARBA00022692"/>
    </source>
</evidence>
<keyword evidence="4" id="KW-0645">Protease</keyword>
<keyword evidence="6" id="KW-0479">Metal-binding</keyword>
<comment type="subcellular location">
    <subcellularLocation>
        <location evidence="2">Membrane</location>
        <topology evidence="2">Multi-pass membrane protein</topology>
    </subcellularLocation>
</comment>
<dbReference type="GO" id="GO:0016020">
    <property type="term" value="C:membrane"/>
    <property type="evidence" value="ECO:0007669"/>
    <property type="project" value="UniProtKB-SubCell"/>
</dbReference>
<evidence type="ECO:0000256" key="2">
    <source>
        <dbReference type="ARBA" id="ARBA00004141"/>
    </source>
</evidence>
<feature type="transmembrane region" description="Helical" evidence="12">
    <location>
        <begin position="98"/>
        <end position="119"/>
    </location>
</feature>
<keyword evidence="8" id="KW-0862">Zinc</keyword>
<evidence type="ECO:0000313" key="14">
    <source>
        <dbReference type="EMBL" id="EKC47386.1"/>
    </source>
</evidence>
<dbReference type="AlphaFoldDB" id="K1SJ70"/>
<organism evidence="14">
    <name type="scientific">human gut metagenome</name>
    <dbReference type="NCBI Taxonomy" id="408170"/>
    <lineage>
        <taxon>unclassified sequences</taxon>
        <taxon>metagenomes</taxon>
        <taxon>organismal metagenomes</taxon>
    </lineage>
</organism>
<feature type="transmembrane region" description="Helical" evidence="12">
    <location>
        <begin position="140"/>
        <end position="162"/>
    </location>
</feature>
<evidence type="ECO:0000256" key="10">
    <source>
        <dbReference type="ARBA" id="ARBA00023049"/>
    </source>
</evidence>
<reference evidence="14" key="1">
    <citation type="journal article" date="2013" name="Environ. Microbiol.">
        <title>Microbiota from the distal guts of lean and obese adolescents exhibit partial functional redundancy besides clear differences in community structure.</title>
        <authorList>
            <person name="Ferrer M."/>
            <person name="Ruiz A."/>
            <person name="Lanza F."/>
            <person name="Haange S.B."/>
            <person name="Oberbach A."/>
            <person name="Till H."/>
            <person name="Bargiela R."/>
            <person name="Campoy C."/>
            <person name="Segura M.T."/>
            <person name="Richter M."/>
            <person name="von Bergen M."/>
            <person name="Seifert J."/>
            <person name="Suarez A."/>
        </authorList>
    </citation>
    <scope>NUCLEOTIDE SEQUENCE</scope>
</reference>
<sequence length="187" mass="20410">FAASVAALLCFDVGPQVQLSVLSGILHEGGHVFSLLLLGERPQKICFGLFGLTVLRRNDIKLNYKNEIITAFCGPFVNIAICVCALLFYLNYRDNQALFSAVAINAALALFNLLPVSGLDGGRILECVLLKRFSVEKSEIILCVTSLVVLIPLTVAGFLTLVKSRYNFSLLLLSVYLLILLAFKGLK</sequence>
<evidence type="ECO:0000256" key="11">
    <source>
        <dbReference type="ARBA" id="ARBA00023136"/>
    </source>
</evidence>
<dbReference type="Pfam" id="PF02163">
    <property type="entry name" value="Peptidase_M50"/>
    <property type="match status" value="1"/>
</dbReference>
<evidence type="ECO:0000256" key="8">
    <source>
        <dbReference type="ARBA" id="ARBA00022833"/>
    </source>
</evidence>
<keyword evidence="5 12" id="KW-0812">Transmembrane</keyword>
<name>K1SJ70_9ZZZZ</name>
<dbReference type="GO" id="GO:0008237">
    <property type="term" value="F:metallopeptidase activity"/>
    <property type="evidence" value="ECO:0007669"/>
    <property type="project" value="UniProtKB-KW"/>
</dbReference>
<keyword evidence="7" id="KW-0378">Hydrolase</keyword>
<dbReference type="InterPro" id="IPR008915">
    <property type="entry name" value="Peptidase_M50"/>
</dbReference>
<evidence type="ECO:0000256" key="6">
    <source>
        <dbReference type="ARBA" id="ARBA00022723"/>
    </source>
</evidence>
<dbReference type="GO" id="GO:0006508">
    <property type="term" value="P:proteolysis"/>
    <property type="evidence" value="ECO:0007669"/>
    <property type="project" value="UniProtKB-KW"/>
</dbReference>
<evidence type="ECO:0000256" key="1">
    <source>
        <dbReference type="ARBA" id="ARBA00001947"/>
    </source>
</evidence>
<evidence type="ECO:0000256" key="4">
    <source>
        <dbReference type="ARBA" id="ARBA00022670"/>
    </source>
</evidence>
<dbReference type="PANTHER" id="PTHR39188:SF3">
    <property type="entry name" value="STAGE IV SPORULATION PROTEIN FB"/>
    <property type="match status" value="1"/>
</dbReference>
<accession>K1SJ70</accession>
<feature type="transmembrane region" description="Helical" evidence="12">
    <location>
        <begin position="168"/>
        <end position="186"/>
    </location>
</feature>
<proteinExistence type="inferred from homology"/>
<evidence type="ECO:0000259" key="13">
    <source>
        <dbReference type="Pfam" id="PF02163"/>
    </source>
</evidence>
<keyword evidence="10" id="KW-0482">Metalloprotease</keyword>
<protein>
    <submittedName>
        <fullName evidence="14">Peptidase family M50</fullName>
    </submittedName>
</protein>
<keyword evidence="11 12" id="KW-0472">Membrane</keyword>
<feature type="transmembrane region" description="Helical" evidence="12">
    <location>
        <begin position="68"/>
        <end position="92"/>
    </location>
</feature>
<comment type="cofactor">
    <cofactor evidence="1">
        <name>Zn(2+)</name>
        <dbReference type="ChEBI" id="CHEBI:29105"/>
    </cofactor>
</comment>
<keyword evidence="9 12" id="KW-1133">Transmembrane helix</keyword>
<evidence type="ECO:0000256" key="12">
    <source>
        <dbReference type="SAM" id="Phobius"/>
    </source>
</evidence>
<comment type="similarity">
    <text evidence="3">Belongs to the peptidase M50B family.</text>
</comment>
<comment type="caution">
    <text evidence="14">The sequence shown here is derived from an EMBL/GenBank/DDBJ whole genome shotgun (WGS) entry which is preliminary data.</text>
</comment>
<evidence type="ECO:0000256" key="9">
    <source>
        <dbReference type="ARBA" id="ARBA00022989"/>
    </source>
</evidence>
<feature type="non-terminal residue" evidence="14">
    <location>
        <position position="1"/>
    </location>
</feature>
<dbReference type="EMBL" id="AJWY01013341">
    <property type="protein sequence ID" value="EKC47386.1"/>
    <property type="molecule type" value="Genomic_DNA"/>
</dbReference>
<dbReference type="GO" id="GO:0046872">
    <property type="term" value="F:metal ion binding"/>
    <property type="evidence" value="ECO:0007669"/>
    <property type="project" value="UniProtKB-KW"/>
</dbReference>
<dbReference type="PANTHER" id="PTHR39188">
    <property type="entry name" value="MEMBRANE-ASSOCIATED ZINC METALLOPROTEASE M50B"/>
    <property type="match status" value="1"/>
</dbReference>
<feature type="domain" description="Peptidase M50" evidence="13">
    <location>
        <begin position="98"/>
        <end position="150"/>
    </location>
</feature>
<evidence type="ECO:0000256" key="3">
    <source>
        <dbReference type="ARBA" id="ARBA00007931"/>
    </source>
</evidence>
<evidence type="ECO:0000256" key="7">
    <source>
        <dbReference type="ARBA" id="ARBA00022801"/>
    </source>
</evidence>
<gene>
    <name evidence="14" type="ORF">LEA_19399</name>
</gene>